<dbReference type="SUPFAM" id="SSF56925">
    <property type="entry name" value="OMPA-like"/>
    <property type="match status" value="1"/>
</dbReference>
<evidence type="ECO:0000313" key="5">
    <source>
        <dbReference type="Proteomes" id="UP000676409"/>
    </source>
</evidence>
<name>A0A975IXA8_9CAUL</name>
<keyword evidence="1 2" id="KW-0732">Signal</keyword>
<dbReference type="EMBL" id="CP073078">
    <property type="protein sequence ID" value="QUD89206.1"/>
    <property type="molecule type" value="Genomic_DNA"/>
</dbReference>
<evidence type="ECO:0000313" key="4">
    <source>
        <dbReference type="EMBL" id="QUD89206.1"/>
    </source>
</evidence>
<dbReference type="Proteomes" id="UP000676409">
    <property type="component" value="Chromosome"/>
</dbReference>
<gene>
    <name evidence="4" type="ORF">KCG34_04810</name>
</gene>
<evidence type="ECO:0000256" key="2">
    <source>
        <dbReference type="SAM" id="SignalP"/>
    </source>
</evidence>
<feature type="signal peptide" evidence="2">
    <location>
        <begin position="1"/>
        <end position="21"/>
    </location>
</feature>
<sequence length="176" mass="18539">MKVVVFAAAAIAASIATAAQAADTHTTLEVGYTRSDFSNTSPNFGLNTVDVRGGYQMTKHWGAEMEGAFGVGSTDVSVGGVNVSVKQDWEVGLYGVGYLPLPHNFDLIGRVGYSRTQITASAGGFSDKGQDNGAAAGVGLRQFPGGGANGWRVDYTHHFYGSDNLDTFSVGYVRRF</sequence>
<dbReference type="InterPro" id="IPR011250">
    <property type="entry name" value="OMP/PagP_B-barrel"/>
</dbReference>
<accession>A0A975IXA8</accession>
<dbReference type="Gene3D" id="2.40.160.20">
    <property type="match status" value="1"/>
</dbReference>
<dbReference type="InterPro" id="IPR027385">
    <property type="entry name" value="Beta-barrel_OMP"/>
</dbReference>
<dbReference type="KEGG" id="caul:KCG34_04810"/>
<dbReference type="RefSeq" id="WP_211939258.1">
    <property type="nucleotide sequence ID" value="NZ_CP073078.1"/>
</dbReference>
<reference evidence="4" key="1">
    <citation type="submission" date="2021-04" db="EMBL/GenBank/DDBJ databases">
        <title>The complete genome sequence of Caulobacter sp. S6.</title>
        <authorList>
            <person name="Tang Y."/>
            <person name="Ouyang W."/>
            <person name="Liu Q."/>
            <person name="Huang B."/>
            <person name="Guo Z."/>
            <person name="Lei P."/>
        </authorList>
    </citation>
    <scope>NUCLEOTIDE SEQUENCE</scope>
    <source>
        <strain evidence="4">S6</strain>
    </source>
</reference>
<feature type="domain" description="Outer membrane protein beta-barrel" evidence="3">
    <location>
        <begin position="7"/>
        <end position="176"/>
    </location>
</feature>
<protein>
    <submittedName>
        <fullName evidence="4">Porin family protein</fullName>
    </submittedName>
</protein>
<feature type="chain" id="PRO_5037640340" evidence="2">
    <location>
        <begin position="22"/>
        <end position="176"/>
    </location>
</feature>
<evidence type="ECO:0000259" key="3">
    <source>
        <dbReference type="Pfam" id="PF13505"/>
    </source>
</evidence>
<keyword evidence="5" id="KW-1185">Reference proteome</keyword>
<dbReference type="AlphaFoldDB" id="A0A975IXA8"/>
<proteinExistence type="predicted"/>
<organism evidence="4 5">
    <name type="scientific">Phenylobacterium montanum</name>
    <dbReference type="NCBI Taxonomy" id="2823693"/>
    <lineage>
        <taxon>Bacteria</taxon>
        <taxon>Pseudomonadati</taxon>
        <taxon>Pseudomonadota</taxon>
        <taxon>Alphaproteobacteria</taxon>
        <taxon>Caulobacterales</taxon>
        <taxon>Caulobacteraceae</taxon>
        <taxon>Phenylobacterium</taxon>
    </lineage>
</organism>
<evidence type="ECO:0000256" key="1">
    <source>
        <dbReference type="ARBA" id="ARBA00022729"/>
    </source>
</evidence>
<dbReference type="Pfam" id="PF13505">
    <property type="entry name" value="OMP_b-brl"/>
    <property type="match status" value="1"/>
</dbReference>